<keyword evidence="4 6" id="KW-0040">ANK repeat</keyword>
<evidence type="ECO:0000256" key="1">
    <source>
        <dbReference type="ARBA" id="ARBA00013260"/>
    </source>
</evidence>
<dbReference type="PANTHER" id="PTHR24198:SF165">
    <property type="entry name" value="ANKYRIN REPEAT-CONTAINING PROTEIN-RELATED"/>
    <property type="match status" value="1"/>
</dbReference>
<dbReference type="STRING" id="3076.A0A2P6TBG6"/>
<gene>
    <name evidence="8" type="ORF">C2E21_9441</name>
</gene>
<evidence type="ECO:0000256" key="4">
    <source>
        <dbReference type="ARBA" id="ARBA00023043"/>
    </source>
</evidence>
<dbReference type="AlphaFoldDB" id="A0A2P6TBG6"/>
<keyword evidence="9" id="KW-1185">Reference proteome</keyword>
<proteinExistence type="predicted"/>
<evidence type="ECO:0000256" key="6">
    <source>
        <dbReference type="PROSITE-ProRule" id="PRU00023"/>
    </source>
</evidence>
<dbReference type="PANTHER" id="PTHR24198">
    <property type="entry name" value="ANKYRIN REPEAT AND PROTEIN KINASE DOMAIN-CONTAINING PROTEIN"/>
    <property type="match status" value="1"/>
</dbReference>
<dbReference type="InterPro" id="IPR002833">
    <property type="entry name" value="PTH2"/>
</dbReference>
<comment type="caution">
    <text evidence="8">The sequence shown here is derived from an EMBL/GenBank/DDBJ whole genome shotgun (WGS) entry which is preliminary data.</text>
</comment>
<keyword evidence="2" id="KW-0677">Repeat</keyword>
<dbReference type="SUPFAM" id="SSF102462">
    <property type="entry name" value="Peptidyl-tRNA hydrolase II"/>
    <property type="match status" value="1"/>
</dbReference>
<dbReference type="Gene3D" id="1.25.40.20">
    <property type="entry name" value="Ankyrin repeat-containing domain"/>
    <property type="match status" value="1"/>
</dbReference>
<evidence type="ECO:0000256" key="3">
    <source>
        <dbReference type="ARBA" id="ARBA00022801"/>
    </source>
</evidence>
<dbReference type="Gene3D" id="3.40.1490.10">
    <property type="entry name" value="Bit1"/>
    <property type="match status" value="1"/>
</dbReference>
<keyword evidence="3 8" id="KW-0378">Hydrolase</keyword>
<evidence type="ECO:0000256" key="2">
    <source>
        <dbReference type="ARBA" id="ARBA00022737"/>
    </source>
</evidence>
<dbReference type="OrthoDB" id="513727at2759"/>
<dbReference type="EC" id="3.1.1.29" evidence="1"/>
<evidence type="ECO:0000313" key="8">
    <source>
        <dbReference type="EMBL" id="PRW05897.1"/>
    </source>
</evidence>
<feature type="compositionally biased region" description="Polar residues" evidence="7">
    <location>
        <begin position="60"/>
        <end position="72"/>
    </location>
</feature>
<evidence type="ECO:0000256" key="7">
    <source>
        <dbReference type="SAM" id="MobiDB-lite"/>
    </source>
</evidence>
<reference evidence="8 9" key="1">
    <citation type="journal article" date="2018" name="Plant J.">
        <title>Genome sequences of Chlorella sorokiniana UTEX 1602 and Micractinium conductrix SAG 241.80: implications to maltose excretion by a green alga.</title>
        <authorList>
            <person name="Arriola M.B."/>
            <person name="Velmurugan N."/>
            <person name="Zhang Y."/>
            <person name="Plunkett M.H."/>
            <person name="Hondzo H."/>
            <person name="Barney B.M."/>
        </authorList>
    </citation>
    <scope>NUCLEOTIDE SEQUENCE [LARGE SCALE GENOMIC DNA]</scope>
    <source>
        <strain evidence="9">UTEX 1602</strain>
    </source>
</reference>
<feature type="region of interest" description="Disordered" evidence="7">
    <location>
        <begin position="38"/>
        <end position="77"/>
    </location>
</feature>
<feature type="compositionally biased region" description="Low complexity" evidence="7">
    <location>
        <begin position="203"/>
        <end position="214"/>
    </location>
</feature>
<sequence length="699" mass="73823">MAAEASASSGYSAAALAAAACSSLALGAFVGYRLGQASRRGRSAAPSRPWRRSGSDSDESTPAATPRSVSRTDSARGGSGLCLALLVRTDMPMSSQDLAEQAARVVLGQFKKQHKRRDANLRPWEEGGHRMQVLAVASQGDMLALQAAARGLALPTHTYATLSKEQGRGQRSVMAIGPAPAELLDQVTARLPELFLHNPSQTVTSAAASTTTQQRPAPSSSWRHTPGNMAYRGMIQPADDGDGLMVLFPYGGKVHQVHLSPIFHPGSQYFHLNQPRLGEEAWIVLQCLSSRAALEQQHALAAAGLAGMPCIDLPPFLSELHGSFEDLVQQLGDAVYHRRMYDEGDADVQAFSFMLDGAASSGHASAVQQLLLVDARPAIVQPDFWGAFGAAWEGSVAVLQMLFAVEPQLAHRTYFNNNRGGWTLLHAAAHSDSTECMRLLLQLLPASVRTPMDGGQLPIHLAARTGDAAVLRLLLEAAPDTVTAVDDEGRFPLHMAASGPFVQNLRILLDAGGAGLSVPAVGSRLPLHCAAATGWPELVGLLLDEDPAAAVVQDSQGRVPLQVALQINAYSGVAAARILLPVSNLTAAQLLDALATVPAHVQLRSQTFYADLAAHLALTTEQWQRVPSPCHGLGAALPAVLARSEAEAALLVAHLPAATAERLRAAALSLHRVQRSLQLEVSVPAALVGRILALALSDV</sequence>
<evidence type="ECO:0000256" key="5">
    <source>
        <dbReference type="ARBA" id="ARBA00048707"/>
    </source>
</evidence>
<dbReference type="InterPro" id="IPR036770">
    <property type="entry name" value="Ankyrin_rpt-contain_sf"/>
</dbReference>
<dbReference type="PROSITE" id="PS50297">
    <property type="entry name" value="ANK_REP_REGION"/>
    <property type="match status" value="1"/>
</dbReference>
<dbReference type="SUPFAM" id="SSF48403">
    <property type="entry name" value="Ankyrin repeat"/>
    <property type="match status" value="1"/>
</dbReference>
<feature type="repeat" description="ANK" evidence="6">
    <location>
        <begin position="454"/>
        <end position="480"/>
    </location>
</feature>
<dbReference type="PROSITE" id="PS50088">
    <property type="entry name" value="ANK_REPEAT"/>
    <property type="match status" value="1"/>
</dbReference>
<comment type="catalytic activity">
    <reaction evidence="5">
        <text>an N-acyl-L-alpha-aminoacyl-tRNA + H2O = an N-acyl-L-amino acid + a tRNA + H(+)</text>
        <dbReference type="Rhea" id="RHEA:54448"/>
        <dbReference type="Rhea" id="RHEA-COMP:10123"/>
        <dbReference type="Rhea" id="RHEA-COMP:13883"/>
        <dbReference type="ChEBI" id="CHEBI:15377"/>
        <dbReference type="ChEBI" id="CHEBI:15378"/>
        <dbReference type="ChEBI" id="CHEBI:59874"/>
        <dbReference type="ChEBI" id="CHEBI:78442"/>
        <dbReference type="ChEBI" id="CHEBI:138191"/>
        <dbReference type="EC" id="3.1.1.29"/>
    </reaction>
</comment>
<dbReference type="InterPro" id="IPR002110">
    <property type="entry name" value="Ankyrin_rpt"/>
</dbReference>
<organism evidence="8 9">
    <name type="scientific">Chlorella sorokiniana</name>
    <name type="common">Freshwater green alga</name>
    <dbReference type="NCBI Taxonomy" id="3076"/>
    <lineage>
        <taxon>Eukaryota</taxon>
        <taxon>Viridiplantae</taxon>
        <taxon>Chlorophyta</taxon>
        <taxon>core chlorophytes</taxon>
        <taxon>Trebouxiophyceae</taxon>
        <taxon>Chlorellales</taxon>
        <taxon>Chlorellaceae</taxon>
        <taxon>Chlorella clade</taxon>
        <taxon>Chlorella</taxon>
    </lineage>
</organism>
<protein>
    <recommendedName>
        <fullName evidence="1">peptidyl-tRNA hydrolase</fullName>
        <ecNumber evidence="1">3.1.1.29</ecNumber>
    </recommendedName>
</protein>
<accession>A0A2P6TBG6</accession>
<dbReference type="Proteomes" id="UP000239899">
    <property type="component" value="Unassembled WGS sequence"/>
</dbReference>
<name>A0A2P6TBG6_CHLSO</name>
<dbReference type="EMBL" id="LHPG02000027">
    <property type="protein sequence ID" value="PRW05897.1"/>
    <property type="molecule type" value="Genomic_DNA"/>
</dbReference>
<dbReference type="InterPro" id="IPR023476">
    <property type="entry name" value="Pep_tRNA_hydro_II_dom_sf"/>
</dbReference>
<dbReference type="SMART" id="SM00248">
    <property type="entry name" value="ANK"/>
    <property type="match status" value="4"/>
</dbReference>
<dbReference type="GO" id="GO:0004045">
    <property type="term" value="F:peptidyl-tRNA hydrolase activity"/>
    <property type="evidence" value="ECO:0007669"/>
    <property type="project" value="UniProtKB-EC"/>
</dbReference>
<dbReference type="Pfam" id="PF01981">
    <property type="entry name" value="PTH2"/>
    <property type="match status" value="1"/>
</dbReference>
<feature type="region of interest" description="Disordered" evidence="7">
    <location>
        <begin position="203"/>
        <end position="226"/>
    </location>
</feature>
<dbReference type="Pfam" id="PF12796">
    <property type="entry name" value="Ank_2"/>
    <property type="match status" value="1"/>
</dbReference>
<evidence type="ECO:0000313" key="9">
    <source>
        <dbReference type="Proteomes" id="UP000239899"/>
    </source>
</evidence>